<dbReference type="OrthoDB" id="9992527at2759"/>
<dbReference type="SUPFAM" id="SSF51735">
    <property type="entry name" value="NAD(P)-binding Rossmann-fold domains"/>
    <property type="match status" value="1"/>
</dbReference>
<evidence type="ECO:0000259" key="4">
    <source>
        <dbReference type="SMART" id="SM00829"/>
    </source>
</evidence>
<dbReference type="GO" id="GO:0016651">
    <property type="term" value="F:oxidoreductase activity, acting on NAD(P)H"/>
    <property type="evidence" value="ECO:0007669"/>
    <property type="project" value="InterPro"/>
</dbReference>
<dbReference type="Pfam" id="PF00107">
    <property type="entry name" value="ADH_zinc_N"/>
    <property type="match status" value="1"/>
</dbReference>
<dbReference type="SUPFAM" id="SSF50129">
    <property type="entry name" value="GroES-like"/>
    <property type="match status" value="1"/>
</dbReference>
<protein>
    <submittedName>
        <fullName evidence="5">Putative zinc-binding dehydrogenase</fullName>
    </submittedName>
</protein>
<reference evidence="5" key="1">
    <citation type="submission" date="2016-03" db="EMBL/GenBank/DDBJ databases">
        <title>Draft genome sequence of Rosellinia necatrix.</title>
        <authorList>
            <person name="Kanematsu S."/>
        </authorList>
    </citation>
    <scope>NUCLEOTIDE SEQUENCE [LARGE SCALE GENOMIC DNA]</scope>
    <source>
        <strain evidence="5">W97</strain>
    </source>
</reference>
<evidence type="ECO:0000256" key="2">
    <source>
        <dbReference type="ARBA" id="ARBA00023002"/>
    </source>
</evidence>
<sequence length="446" mass="47130">MRYNSAPRLIRLAQIVPCQRNSFSTSPGCLASLQHRPSPNVHATVHTPISHHLGTPSSLPFSTFPAAAAAAAAGRQPPKMTKMRALVTVEEPTAAVREIARPTPAAGEILVRVHYAAQNPTDWKAVPERPAGRLVGCDFAGTVADANGSAAWREGQRVAGFVHGTRADPPRGAYAEYLATEASMVWAVPDAVSFRDAATVSLAFATAVQAMFQRLGLPEPGTTTTTTAPAAAAAATGAPTPPRRPFLVNGGTSSVGQYAVQLAKLAGLYVIATGSAKNHGLLTSLGADRVVDYRDPAWPEEVRALSRDGLRHALDCISERETTGAVARAMSSAEGGHVVCVLPRSASELPGGLGKVRVESTIVYTVFGLPIDLSGSGFENWGGPTPTDREFWERYMAHILPGYLESGKIKPNPSRELGGLEAILEGFEMQIQGKVSAEKLVYKIAE</sequence>
<name>A0A1W2TQ24_ROSNE</name>
<keyword evidence="2" id="KW-0560">Oxidoreductase</keyword>
<dbReference type="OMA" id="DYHDEDW"/>
<keyword evidence="6" id="KW-1185">Reference proteome</keyword>
<dbReference type="Proteomes" id="UP000054516">
    <property type="component" value="Unassembled WGS sequence"/>
</dbReference>
<dbReference type="SMART" id="SM00829">
    <property type="entry name" value="PKS_ER"/>
    <property type="match status" value="1"/>
</dbReference>
<dbReference type="InterPro" id="IPR036291">
    <property type="entry name" value="NAD(P)-bd_dom_sf"/>
</dbReference>
<proteinExistence type="inferred from homology"/>
<evidence type="ECO:0000256" key="3">
    <source>
        <dbReference type="SAM" id="MobiDB-lite"/>
    </source>
</evidence>
<dbReference type="InterPro" id="IPR013154">
    <property type="entry name" value="ADH-like_N"/>
</dbReference>
<feature type="domain" description="Enoyl reductase (ER)" evidence="4">
    <location>
        <begin position="87"/>
        <end position="442"/>
    </location>
</feature>
<organism evidence="5">
    <name type="scientific">Rosellinia necatrix</name>
    <name type="common">White root-rot fungus</name>
    <dbReference type="NCBI Taxonomy" id="77044"/>
    <lineage>
        <taxon>Eukaryota</taxon>
        <taxon>Fungi</taxon>
        <taxon>Dikarya</taxon>
        <taxon>Ascomycota</taxon>
        <taxon>Pezizomycotina</taxon>
        <taxon>Sordariomycetes</taxon>
        <taxon>Xylariomycetidae</taxon>
        <taxon>Xylariales</taxon>
        <taxon>Xylariaceae</taxon>
        <taxon>Rosellinia</taxon>
    </lineage>
</organism>
<feature type="region of interest" description="Disordered" evidence="3">
    <location>
        <begin position="219"/>
        <end position="243"/>
    </location>
</feature>
<dbReference type="Gene3D" id="3.40.50.720">
    <property type="entry name" value="NAD(P)-binding Rossmann-like Domain"/>
    <property type="match status" value="1"/>
</dbReference>
<dbReference type="PANTHER" id="PTHR45348:SF2">
    <property type="entry name" value="ZINC-TYPE ALCOHOL DEHYDROGENASE-LIKE PROTEIN C2E1P3.01"/>
    <property type="match status" value="1"/>
</dbReference>
<dbReference type="InterPro" id="IPR020843">
    <property type="entry name" value="ER"/>
</dbReference>
<dbReference type="EMBL" id="DF977495">
    <property type="protein sequence ID" value="GAP90520.1"/>
    <property type="molecule type" value="Genomic_DNA"/>
</dbReference>
<accession>A0A1W2TQ24</accession>
<evidence type="ECO:0000256" key="1">
    <source>
        <dbReference type="ARBA" id="ARBA00008072"/>
    </source>
</evidence>
<dbReference type="Pfam" id="PF08240">
    <property type="entry name" value="ADH_N"/>
    <property type="match status" value="1"/>
</dbReference>
<evidence type="ECO:0000313" key="5">
    <source>
        <dbReference type="EMBL" id="GAP90520.1"/>
    </source>
</evidence>
<dbReference type="CDD" id="cd08249">
    <property type="entry name" value="enoyl_reductase_like"/>
    <property type="match status" value="1"/>
</dbReference>
<dbReference type="Gene3D" id="3.90.180.10">
    <property type="entry name" value="Medium-chain alcohol dehydrogenases, catalytic domain"/>
    <property type="match status" value="1"/>
</dbReference>
<dbReference type="InterPro" id="IPR047122">
    <property type="entry name" value="Trans-enoyl_RdTase-like"/>
</dbReference>
<dbReference type="AlphaFoldDB" id="A0A1W2TQ24"/>
<evidence type="ECO:0000313" key="6">
    <source>
        <dbReference type="Proteomes" id="UP000054516"/>
    </source>
</evidence>
<dbReference type="STRING" id="77044.A0A1W2TQ24"/>
<dbReference type="PANTHER" id="PTHR45348">
    <property type="entry name" value="HYPOTHETICAL OXIDOREDUCTASE (EUROFUNG)"/>
    <property type="match status" value="1"/>
</dbReference>
<dbReference type="InterPro" id="IPR013149">
    <property type="entry name" value="ADH-like_C"/>
</dbReference>
<dbReference type="InterPro" id="IPR011032">
    <property type="entry name" value="GroES-like_sf"/>
</dbReference>
<feature type="compositionally biased region" description="Low complexity" evidence="3">
    <location>
        <begin position="220"/>
        <end position="238"/>
    </location>
</feature>
<comment type="similarity">
    <text evidence="1">Belongs to the zinc-containing alcohol dehydrogenase family.</text>
</comment>
<gene>
    <name evidence="5" type="ORF">SAMD00023353_5000030</name>
</gene>